<dbReference type="PANTHER" id="PTHR42953:SF3">
    <property type="entry name" value="HIGH-AFFINITY ZINC UPTAKE SYSTEM PROTEIN ZNUA"/>
    <property type="match status" value="1"/>
</dbReference>
<keyword evidence="3" id="KW-0732">Signal</keyword>
<dbReference type="Gene3D" id="3.40.50.1980">
    <property type="entry name" value="Nitrogenase molybdenum iron protein domain"/>
    <property type="match status" value="3"/>
</dbReference>
<evidence type="ECO:0000256" key="3">
    <source>
        <dbReference type="ARBA" id="ARBA00022729"/>
    </source>
</evidence>
<comment type="similarity">
    <text evidence="1 4">Belongs to the bacterial solute-binding protein 9 family.</text>
</comment>
<accession>A0A4P8XK16</accession>
<keyword evidence="7" id="KW-1185">Reference proteome</keyword>
<name>A0A4P8XK16_9BACL</name>
<dbReference type="InterPro" id="IPR006128">
    <property type="entry name" value="Lipoprotein_PsaA-like"/>
</dbReference>
<dbReference type="InterPro" id="IPR006127">
    <property type="entry name" value="ZnuA-like"/>
</dbReference>
<dbReference type="Pfam" id="PF01297">
    <property type="entry name" value="ZnuA"/>
    <property type="match status" value="1"/>
</dbReference>
<feature type="compositionally biased region" description="Basic and acidic residues" evidence="5">
    <location>
        <begin position="134"/>
        <end position="197"/>
    </location>
</feature>
<dbReference type="GO" id="GO:0007155">
    <property type="term" value="P:cell adhesion"/>
    <property type="evidence" value="ECO:0007669"/>
    <property type="project" value="InterPro"/>
</dbReference>
<dbReference type="InterPro" id="IPR006129">
    <property type="entry name" value="AdhesinB"/>
</dbReference>
<dbReference type="PRINTS" id="PR00690">
    <property type="entry name" value="ADHESNFAMILY"/>
</dbReference>
<dbReference type="KEGG" id="palo:E6C60_2294"/>
<evidence type="ECO:0000256" key="5">
    <source>
        <dbReference type="SAM" id="MobiDB-lite"/>
    </source>
</evidence>
<dbReference type="InterPro" id="IPR050492">
    <property type="entry name" value="Bact_metal-bind_prot9"/>
</dbReference>
<evidence type="ECO:0000256" key="4">
    <source>
        <dbReference type="RuleBase" id="RU003512"/>
    </source>
</evidence>
<keyword evidence="2 4" id="KW-0813">Transport</keyword>
<dbReference type="PRINTS" id="PR00691">
    <property type="entry name" value="ADHESINB"/>
</dbReference>
<dbReference type="PROSITE" id="PS51257">
    <property type="entry name" value="PROKAR_LIPOPROTEIN"/>
    <property type="match status" value="1"/>
</dbReference>
<feature type="region of interest" description="Disordered" evidence="5">
    <location>
        <begin position="131"/>
        <end position="197"/>
    </location>
</feature>
<dbReference type="EMBL" id="CP040396">
    <property type="protein sequence ID" value="QCT03006.1"/>
    <property type="molecule type" value="Genomic_DNA"/>
</dbReference>
<dbReference type="GO" id="GO:0046872">
    <property type="term" value="F:metal ion binding"/>
    <property type="evidence" value="ECO:0007669"/>
    <property type="project" value="InterPro"/>
</dbReference>
<dbReference type="CDD" id="cd01017">
    <property type="entry name" value="AdcA"/>
    <property type="match status" value="1"/>
</dbReference>
<dbReference type="SUPFAM" id="SSF53807">
    <property type="entry name" value="Helical backbone' metal receptor"/>
    <property type="match status" value="1"/>
</dbReference>
<gene>
    <name evidence="6" type="ORF">E6C60_2294</name>
</gene>
<protein>
    <submittedName>
        <fullName evidence="6">Metal ABC transporter periplasmic protein/surface adhesin</fullName>
    </submittedName>
</protein>
<dbReference type="GO" id="GO:0030001">
    <property type="term" value="P:metal ion transport"/>
    <property type="evidence" value="ECO:0007669"/>
    <property type="project" value="InterPro"/>
</dbReference>
<reference evidence="6 7" key="1">
    <citation type="submission" date="2019-05" db="EMBL/GenBank/DDBJ databases">
        <authorList>
            <person name="Chen C."/>
        </authorList>
    </citation>
    <scope>NUCLEOTIDE SEQUENCE [LARGE SCALE GENOMIC DNA]</scope>
    <source>
        <strain evidence="6 7">HB172198</strain>
    </source>
</reference>
<dbReference type="AlphaFoldDB" id="A0A4P8XK16"/>
<evidence type="ECO:0000313" key="7">
    <source>
        <dbReference type="Proteomes" id="UP000300879"/>
    </source>
</evidence>
<evidence type="ECO:0000256" key="1">
    <source>
        <dbReference type="ARBA" id="ARBA00011028"/>
    </source>
</evidence>
<evidence type="ECO:0000313" key="6">
    <source>
        <dbReference type="EMBL" id="QCT03006.1"/>
    </source>
</evidence>
<dbReference type="PANTHER" id="PTHR42953">
    <property type="entry name" value="HIGH-AFFINITY ZINC UPTAKE SYSTEM PROTEIN ZNUA-RELATED"/>
    <property type="match status" value="1"/>
</dbReference>
<dbReference type="Proteomes" id="UP000300879">
    <property type="component" value="Chromosome"/>
</dbReference>
<organism evidence="6 7">
    <name type="scientific">Paenibacillus algicola</name>
    <dbReference type="NCBI Taxonomy" id="2565926"/>
    <lineage>
        <taxon>Bacteria</taxon>
        <taxon>Bacillati</taxon>
        <taxon>Bacillota</taxon>
        <taxon>Bacilli</taxon>
        <taxon>Bacillales</taxon>
        <taxon>Paenibacillaceae</taxon>
        <taxon>Paenibacillus</taxon>
    </lineage>
</organism>
<evidence type="ECO:0000256" key="2">
    <source>
        <dbReference type="ARBA" id="ARBA00022448"/>
    </source>
</evidence>
<sequence>MMNRWSKWLSKTAFVSLGLVVMLTGCGNEEKETVTGENGEAERLNVVTTFYPMYEFSKQIAGEHADVVALVPAGVEPHDWEPSPQDMAKIKEADIFVYNGGVEGWVEDALSSASSEKRIVVKASEGIELMEGENDGHNHGHHHGHEEGHEGHEEGHGEGHEEGHEGHDEGHDHEGESAGEHEEEHDHTAEDKHDHEEGDTILDPHVWLDPSLAQKQVATILEAYEQADPAHAASYASNAEAYIAKLQELDQSFEEALKAAKRTEFITQHAAFGYLAKRYGLTQIAIAGLSPDQEPSPDRMAEIITFAKEHDVKTIFFEKLVQPKVAQTIANEIGARTDVLNPLEGLTEEDLKQNLDYIGAMEMNRDALKKALVE</sequence>
<proteinExistence type="inferred from homology"/>